<protein>
    <submittedName>
        <fullName evidence="3">Peptidase, M24 family</fullName>
    </submittedName>
</protein>
<evidence type="ECO:0000259" key="1">
    <source>
        <dbReference type="Pfam" id="PF00557"/>
    </source>
</evidence>
<dbReference type="PATRIC" id="fig|1035195.3.peg.1057"/>
<organism evidence="3 4">
    <name type="scientific">Corynebacterium durum F0235</name>
    <dbReference type="NCBI Taxonomy" id="1035195"/>
    <lineage>
        <taxon>Bacteria</taxon>
        <taxon>Bacillati</taxon>
        <taxon>Actinomycetota</taxon>
        <taxon>Actinomycetes</taxon>
        <taxon>Mycobacteriales</taxon>
        <taxon>Corynebacteriaceae</taxon>
        <taxon>Corynebacterium</taxon>
    </lineage>
</organism>
<dbReference type="InterPro" id="IPR050659">
    <property type="entry name" value="Peptidase_M24B"/>
</dbReference>
<dbReference type="PANTHER" id="PTHR46112:SF3">
    <property type="entry name" value="AMINOPEPTIDASE YPDF"/>
    <property type="match status" value="1"/>
</dbReference>
<dbReference type="Gene3D" id="3.40.350.10">
    <property type="entry name" value="Creatinase/prolidase N-terminal domain"/>
    <property type="match status" value="1"/>
</dbReference>
<dbReference type="eggNOG" id="COG0006">
    <property type="taxonomic scope" value="Bacteria"/>
</dbReference>
<accession>L1MIC5</accession>
<reference evidence="3 4" key="1">
    <citation type="submission" date="2012-05" db="EMBL/GenBank/DDBJ databases">
        <authorList>
            <person name="Weinstock G."/>
            <person name="Sodergren E."/>
            <person name="Lobos E.A."/>
            <person name="Fulton L."/>
            <person name="Fulton R."/>
            <person name="Courtney L."/>
            <person name="Fronick C."/>
            <person name="O'Laughlin M."/>
            <person name="Godfrey J."/>
            <person name="Wilson R.M."/>
            <person name="Miner T."/>
            <person name="Farmer C."/>
            <person name="Delehaunty K."/>
            <person name="Cordes M."/>
            <person name="Minx P."/>
            <person name="Tomlinson C."/>
            <person name="Chen J."/>
            <person name="Wollam A."/>
            <person name="Pepin K.H."/>
            <person name="Bhonagiri V."/>
            <person name="Zhang X."/>
            <person name="Suruliraj S."/>
            <person name="Warren W."/>
            <person name="Mitreva M."/>
            <person name="Mardis E.R."/>
            <person name="Wilson R.K."/>
        </authorList>
    </citation>
    <scope>NUCLEOTIDE SEQUENCE [LARGE SCALE GENOMIC DNA]</scope>
    <source>
        <strain evidence="3 4">F0235</strain>
    </source>
</reference>
<feature type="domain" description="Creatinase N-terminal" evidence="2">
    <location>
        <begin position="22"/>
        <end position="148"/>
    </location>
</feature>
<dbReference type="Gene3D" id="3.90.230.10">
    <property type="entry name" value="Creatinase/methionine aminopeptidase superfamily"/>
    <property type="match status" value="1"/>
</dbReference>
<comment type="caution">
    <text evidence="3">The sequence shown here is derived from an EMBL/GenBank/DDBJ whole genome shotgun (WGS) entry which is preliminary data.</text>
</comment>
<dbReference type="PANTHER" id="PTHR46112">
    <property type="entry name" value="AMINOPEPTIDASE"/>
    <property type="match status" value="1"/>
</dbReference>
<dbReference type="SUPFAM" id="SSF53092">
    <property type="entry name" value="Creatinase/prolidase N-terminal domain"/>
    <property type="match status" value="1"/>
</dbReference>
<dbReference type="InterPro" id="IPR000994">
    <property type="entry name" value="Pept_M24"/>
</dbReference>
<dbReference type="Proteomes" id="UP000010445">
    <property type="component" value="Unassembled WGS sequence"/>
</dbReference>
<dbReference type="InterPro" id="IPR000587">
    <property type="entry name" value="Creatinase_N"/>
</dbReference>
<dbReference type="HOGENOM" id="CLU_017266_4_1_11"/>
<dbReference type="SUPFAM" id="SSF55920">
    <property type="entry name" value="Creatinase/aminopeptidase"/>
    <property type="match status" value="1"/>
</dbReference>
<name>L1MIC5_9CORY</name>
<gene>
    <name evidence="3" type="ORF">HMPREF9997_01177</name>
</gene>
<evidence type="ECO:0000313" key="3">
    <source>
        <dbReference type="EMBL" id="EKX90681.1"/>
    </source>
</evidence>
<evidence type="ECO:0000259" key="2">
    <source>
        <dbReference type="Pfam" id="PF01321"/>
    </source>
</evidence>
<dbReference type="STRING" id="1035195.HMPREF9997_01177"/>
<sequence length="386" mass="41312">MMGHMSEHHTEHLFPASVYQHRLTQAATAARNAGLDGLIFGTGAELAYLTGSWISTHERLTALIIPTDGSEPTFILPAVDRGDLALSAIPELTVAVCGWVDGDNPHDLAVKALHLAPDKHPTIGLGSSLTADHVLPLQQRIGGSTVLAATVLKELFMRKAEEEITALRNAAAAIDRVFAAVPKLLQPGRSEQDVARDLNYLILKEGHAAVDFIIVGSAANGANPHHSYSDRILKAGDVVVVDIGGTYGPNYHSDCTRTFIVGGPEEQHNPDIAAMYNVLERAQAAAVAAVKPGVTAESIDRVARNIITEAGYGEQFIHRTGHGIGLSTHEEPFIMEGNHLTLEPGMAFSIEPGIYIEGQYGARIEDIVVVTETGCETLNNQPRSLQ</sequence>
<dbReference type="EMBL" id="AMEM01000017">
    <property type="protein sequence ID" value="EKX90681.1"/>
    <property type="molecule type" value="Genomic_DNA"/>
</dbReference>
<dbReference type="InterPro" id="IPR029149">
    <property type="entry name" value="Creatin/AminoP/Spt16_N"/>
</dbReference>
<dbReference type="AlphaFoldDB" id="L1MIC5"/>
<keyword evidence="4" id="KW-1185">Reference proteome</keyword>
<evidence type="ECO:0000313" key="4">
    <source>
        <dbReference type="Proteomes" id="UP000010445"/>
    </source>
</evidence>
<proteinExistence type="predicted"/>
<feature type="domain" description="Peptidase M24" evidence="1">
    <location>
        <begin position="166"/>
        <end position="372"/>
    </location>
</feature>
<dbReference type="Pfam" id="PF01321">
    <property type="entry name" value="Creatinase_N"/>
    <property type="match status" value="1"/>
</dbReference>
<dbReference type="Pfam" id="PF00557">
    <property type="entry name" value="Peptidase_M24"/>
    <property type="match status" value="1"/>
</dbReference>
<dbReference type="InterPro" id="IPR036005">
    <property type="entry name" value="Creatinase/aminopeptidase-like"/>
</dbReference>